<proteinExistence type="predicted"/>
<keyword evidence="2" id="KW-0812">Transmembrane</keyword>
<evidence type="ECO:0000313" key="4">
    <source>
        <dbReference type="Proteomes" id="UP000245622"/>
    </source>
</evidence>
<dbReference type="RefSeq" id="WP_180701997.1">
    <property type="nucleotide sequence ID" value="NZ_JAVSGX010000031.1"/>
</dbReference>
<organism evidence="3 4">
    <name type="scientific">Romboutsia ilealis</name>
    <dbReference type="NCBI Taxonomy" id="1115758"/>
    <lineage>
        <taxon>Bacteria</taxon>
        <taxon>Bacillati</taxon>
        <taxon>Bacillota</taxon>
        <taxon>Clostridia</taxon>
        <taxon>Peptostreptococcales</taxon>
        <taxon>Peptostreptococcaceae</taxon>
        <taxon>Romboutsia</taxon>
    </lineage>
</organism>
<dbReference type="Proteomes" id="UP000245622">
    <property type="component" value="Chromosome 1"/>
</dbReference>
<gene>
    <name evidence="3" type="ORF">CRIB_1881</name>
</gene>
<keyword evidence="4" id="KW-1185">Reference proteome</keyword>
<evidence type="ECO:0000256" key="1">
    <source>
        <dbReference type="SAM" id="MobiDB-lite"/>
    </source>
</evidence>
<keyword evidence="2" id="KW-0472">Membrane</keyword>
<keyword evidence="2" id="KW-1133">Transmembrane helix</keyword>
<sequence>MYYNNKGSVLIFVLIVFSIVSTITMMCIGLNYSNSRISNLNYQNIIMKESLLSSIELVHSNILKEVSIALENSETEEEFKNYFLGNIFINNIKNISNSQIQNTTIKVPSKITSSSSGLITFQIEATFKQESYIKKYKASVKIDTNLNFYNLRDEIKNEAETLNINYSTNFADTYDINTNYKNENNLESENQTNEISDTDNENINSNYTDKNIEDDKVEIEDNIKIKDIDPSSIVTVYDYKEI</sequence>
<reference evidence="3 4" key="1">
    <citation type="submission" date="2014-04" db="EMBL/GenBank/DDBJ databases">
        <authorList>
            <person name="Hornung B.V."/>
        </authorList>
    </citation>
    <scope>NUCLEOTIDE SEQUENCE [LARGE SCALE GENOMIC DNA]</scope>
    <source>
        <strain evidence="3 4">CRIB</strain>
    </source>
</reference>
<feature type="compositionally biased region" description="Polar residues" evidence="1">
    <location>
        <begin position="184"/>
        <end position="208"/>
    </location>
</feature>
<dbReference type="GeneID" id="82205907"/>
<dbReference type="KEGG" id="ril:CRIB_1881"/>
<name>A0A1V1I2Z5_9FIRM</name>
<dbReference type="EMBL" id="LN555523">
    <property type="protein sequence ID" value="CED94487.1"/>
    <property type="molecule type" value="Genomic_DNA"/>
</dbReference>
<accession>A0A1V1I2Z5</accession>
<feature type="transmembrane region" description="Helical" evidence="2">
    <location>
        <begin position="9"/>
        <end position="32"/>
    </location>
</feature>
<protein>
    <submittedName>
        <fullName evidence="3">Uncharacterized protein</fullName>
    </submittedName>
</protein>
<evidence type="ECO:0000256" key="2">
    <source>
        <dbReference type="SAM" id="Phobius"/>
    </source>
</evidence>
<dbReference type="AlphaFoldDB" id="A0A1V1I2Z5"/>
<feature type="region of interest" description="Disordered" evidence="1">
    <location>
        <begin position="184"/>
        <end position="209"/>
    </location>
</feature>
<evidence type="ECO:0000313" key="3">
    <source>
        <dbReference type="EMBL" id="CED94487.1"/>
    </source>
</evidence>